<dbReference type="NCBIfam" id="TIGR00738">
    <property type="entry name" value="rrf2_super"/>
    <property type="match status" value="1"/>
</dbReference>
<dbReference type="GO" id="GO:0005829">
    <property type="term" value="C:cytosol"/>
    <property type="evidence" value="ECO:0007669"/>
    <property type="project" value="TreeGrafter"/>
</dbReference>
<gene>
    <name evidence="2" type="ORF">UT30_C0008G0051</name>
</gene>
<evidence type="ECO:0000313" key="3">
    <source>
        <dbReference type="Proteomes" id="UP000033935"/>
    </source>
</evidence>
<dbReference type="PANTHER" id="PTHR33221:SF5">
    <property type="entry name" value="HTH-TYPE TRANSCRIPTIONAL REGULATOR ISCR"/>
    <property type="match status" value="1"/>
</dbReference>
<evidence type="ECO:0000256" key="1">
    <source>
        <dbReference type="ARBA" id="ARBA00023125"/>
    </source>
</evidence>
<dbReference type="GO" id="GO:0003700">
    <property type="term" value="F:DNA-binding transcription factor activity"/>
    <property type="evidence" value="ECO:0007669"/>
    <property type="project" value="TreeGrafter"/>
</dbReference>
<accession>A0A0G0MK61</accession>
<reference evidence="2 3" key="1">
    <citation type="journal article" date="2015" name="Nature">
        <title>rRNA introns, odd ribosomes, and small enigmatic genomes across a large radiation of phyla.</title>
        <authorList>
            <person name="Brown C.T."/>
            <person name="Hug L.A."/>
            <person name="Thomas B.C."/>
            <person name="Sharon I."/>
            <person name="Castelle C.J."/>
            <person name="Singh A."/>
            <person name="Wilkins M.J."/>
            <person name="Williams K.H."/>
            <person name="Banfield J.F."/>
        </authorList>
    </citation>
    <scope>NUCLEOTIDE SEQUENCE [LARGE SCALE GENOMIC DNA]</scope>
</reference>
<dbReference type="AlphaFoldDB" id="A0A0G0MK61"/>
<protein>
    <submittedName>
        <fullName evidence="2">Rrf2 family protein</fullName>
    </submittedName>
</protein>
<dbReference type="Pfam" id="PF02082">
    <property type="entry name" value="Rrf2"/>
    <property type="match status" value="1"/>
</dbReference>
<dbReference type="EMBL" id="LBWG01000008">
    <property type="protein sequence ID" value="KKR04429.1"/>
    <property type="molecule type" value="Genomic_DNA"/>
</dbReference>
<dbReference type="SUPFAM" id="SSF46785">
    <property type="entry name" value="Winged helix' DNA-binding domain"/>
    <property type="match status" value="1"/>
</dbReference>
<dbReference type="GO" id="GO:0003677">
    <property type="term" value="F:DNA binding"/>
    <property type="evidence" value="ECO:0007669"/>
    <property type="project" value="UniProtKB-KW"/>
</dbReference>
<evidence type="ECO:0000313" key="2">
    <source>
        <dbReference type="EMBL" id="KKR04429.1"/>
    </source>
</evidence>
<sequence>MKLSTRSRYGLRLMFELALHFGKGSVFLKDIAKKQDISEKYLSKLIIPLKAAKLVNSARGAHGGYTIAREPSLITVREIVEVLEGDISPVECVKNSGVCKRASTCPTRDIWCSLEREIFNVLENITLQNIVRTHETKSAQRNFSYTI</sequence>
<dbReference type="Proteomes" id="UP000033935">
    <property type="component" value="Unassembled WGS sequence"/>
</dbReference>
<dbReference type="InterPro" id="IPR036388">
    <property type="entry name" value="WH-like_DNA-bd_sf"/>
</dbReference>
<dbReference type="PANTHER" id="PTHR33221">
    <property type="entry name" value="WINGED HELIX-TURN-HELIX TRANSCRIPTIONAL REGULATOR, RRF2 FAMILY"/>
    <property type="match status" value="1"/>
</dbReference>
<dbReference type="InterPro" id="IPR036390">
    <property type="entry name" value="WH_DNA-bd_sf"/>
</dbReference>
<keyword evidence="1" id="KW-0238">DNA-binding</keyword>
<dbReference type="PROSITE" id="PS51197">
    <property type="entry name" value="HTH_RRF2_2"/>
    <property type="match status" value="1"/>
</dbReference>
<dbReference type="Gene3D" id="1.10.10.10">
    <property type="entry name" value="Winged helix-like DNA-binding domain superfamily/Winged helix DNA-binding domain"/>
    <property type="match status" value="1"/>
</dbReference>
<proteinExistence type="predicted"/>
<name>A0A0G0MK61_9BACT</name>
<dbReference type="InterPro" id="IPR000944">
    <property type="entry name" value="Tscrpt_reg_Rrf2"/>
</dbReference>
<organism evidence="2 3">
    <name type="scientific">Candidatus Uhrbacteria bacterium GW2011_GWF2_39_13</name>
    <dbReference type="NCBI Taxonomy" id="1618995"/>
    <lineage>
        <taxon>Bacteria</taxon>
        <taxon>Candidatus Uhriibacteriota</taxon>
    </lineage>
</organism>
<comment type="caution">
    <text evidence="2">The sequence shown here is derived from an EMBL/GenBank/DDBJ whole genome shotgun (WGS) entry which is preliminary data.</text>
</comment>